<dbReference type="Gene3D" id="3.30.700.10">
    <property type="entry name" value="Glycoprotein, Type 4 Pilin"/>
    <property type="match status" value="1"/>
</dbReference>
<comment type="caution">
    <text evidence="4">The sequence shown here is derived from an EMBL/GenBank/DDBJ whole genome shotgun (WGS) entry which is preliminary data.</text>
</comment>
<dbReference type="AlphaFoldDB" id="A0A495A419"/>
<sequence>MMNSTRLGKWFNDRGFTLIEVLAVLVILSIILLIAVPTFTASIAKANAEVCHANVEELERAYERYLVLEQLDHEEHFFTDFSMEFADTICPEDGIVSYFEGEVNCDKHSVEDDHDYEDEEDEVPYL</sequence>
<organism evidence="4 5">
    <name type="scientific">Oceanobacillus halophilus</name>
    <dbReference type="NCBI Taxonomy" id="930130"/>
    <lineage>
        <taxon>Bacteria</taxon>
        <taxon>Bacillati</taxon>
        <taxon>Bacillota</taxon>
        <taxon>Bacilli</taxon>
        <taxon>Bacillales</taxon>
        <taxon>Bacillaceae</taxon>
        <taxon>Oceanobacillus</taxon>
    </lineage>
</organism>
<evidence type="ECO:0000256" key="1">
    <source>
        <dbReference type="ARBA" id="ARBA00004241"/>
    </source>
</evidence>
<proteinExistence type="predicted"/>
<dbReference type="GO" id="GO:0030420">
    <property type="term" value="P:establishment of competence for transformation"/>
    <property type="evidence" value="ECO:0007669"/>
    <property type="project" value="UniProtKB-KW"/>
</dbReference>
<comment type="subcellular location">
    <subcellularLocation>
        <location evidence="1">Cell surface</location>
    </subcellularLocation>
</comment>
<accession>A0A495A419</accession>
<gene>
    <name evidence="4" type="ORF">D8M06_07860</name>
</gene>
<evidence type="ECO:0000256" key="3">
    <source>
        <dbReference type="SAM" id="Phobius"/>
    </source>
</evidence>
<keyword evidence="3" id="KW-0812">Transmembrane</keyword>
<dbReference type="RefSeq" id="WP_121203849.1">
    <property type="nucleotide sequence ID" value="NZ_RBZP01000004.1"/>
</dbReference>
<dbReference type="NCBIfam" id="TIGR02532">
    <property type="entry name" value="IV_pilin_GFxxxE"/>
    <property type="match status" value="1"/>
</dbReference>
<dbReference type="SUPFAM" id="SSF54523">
    <property type="entry name" value="Pili subunits"/>
    <property type="match status" value="1"/>
</dbReference>
<dbReference type="InterPro" id="IPR012902">
    <property type="entry name" value="N_methyl_site"/>
</dbReference>
<evidence type="ECO:0000256" key="2">
    <source>
        <dbReference type="ARBA" id="ARBA00023287"/>
    </source>
</evidence>
<dbReference type="EMBL" id="RBZP01000004">
    <property type="protein sequence ID" value="RKQ34286.1"/>
    <property type="molecule type" value="Genomic_DNA"/>
</dbReference>
<dbReference type="InterPro" id="IPR045584">
    <property type="entry name" value="Pilin-like"/>
</dbReference>
<feature type="transmembrane region" description="Helical" evidence="3">
    <location>
        <begin position="21"/>
        <end position="44"/>
    </location>
</feature>
<keyword evidence="3" id="KW-1133">Transmembrane helix</keyword>
<keyword evidence="2" id="KW-0178">Competence</keyword>
<dbReference type="Proteomes" id="UP000269301">
    <property type="component" value="Unassembled WGS sequence"/>
</dbReference>
<dbReference type="PROSITE" id="PS00409">
    <property type="entry name" value="PROKAR_NTER_METHYL"/>
    <property type="match status" value="1"/>
</dbReference>
<dbReference type="OrthoDB" id="1953969at2"/>
<evidence type="ECO:0000313" key="5">
    <source>
        <dbReference type="Proteomes" id="UP000269301"/>
    </source>
</evidence>
<keyword evidence="5" id="KW-1185">Reference proteome</keyword>
<keyword evidence="3" id="KW-0472">Membrane</keyword>
<reference evidence="4 5" key="1">
    <citation type="journal article" date="2016" name="Int. J. Syst. Evol. Microbiol.">
        <title>Oceanobacillus halophilus sp. nov., a novel moderately halophilic bacterium from a hypersaline lake.</title>
        <authorList>
            <person name="Amoozegar M.A."/>
            <person name="Bagheri M."/>
            <person name="Makhdoumi A."/>
            <person name="Nikou M.M."/>
            <person name="Fazeli S.A.S."/>
            <person name="Schumann P."/>
            <person name="Sproer C."/>
            <person name="Sanchez-Porro C."/>
            <person name="Ventosa A."/>
        </authorList>
    </citation>
    <scope>NUCLEOTIDE SEQUENCE [LARGE SCALE GENOMIC DNA]</scope>
    <source>
        <strain evidence="4 5">DSM 23996</strain>
    </source>
</reference>
<dbReference type="GO" id="GO:0009986">
    <property type="term" value="C:cell surface"/>
    <property type="evidence" value="ECO:0007669"/>
    <property type="project" value="UniProtKB-SubCell"/>
</dbReference>
<name>A0A495A419_9BACI</name>
<protein>
    <submittedName>
        <fullName evidence="4">Prepilin-type N-terminal cleavage/methylation domain-containing protein</fullName>
    </submittedName>
</protein>
<dbReference type="Pfam" id="PF07963">
    <property type="entry name" value="N_methyl"/>
    <property type="match status" value="1"/>
</dbReference>
<evidence type="ECO:0000313" key="4">
    <source>
        <dbReference type="EMBL" id="RKQ34286.1"/>
    </source>
</evidence>